<dbReference type="InterPro" id="IPR002515">
    <property type="entry name" value="Znf_C2H2C"/>
</dbReference>
<dbReference type="PANTHER" id="PTHR10816:SF15">
    <property type="entry name" value="MYELIN TRANSCRIPTION FACTOR 1-LIKE PROTEIN"/>
    <property type="match status" value="1"/>
</dbReference>
<comment type="similarity">
    <text evidence="2">Belongs to the MYT1 family.</text>
</comment>
<evidence type="ECO:0000256" key="10">
    <source>
        <dbReference type="SAM" id="MobiDB-lite"/>
    </source>
</evidence>
<dbReference type="GO" id="GO:0008270">
    <property type="term" value="F:zinc ion binding"/>
    <property type="evidence" value="ECO:0007669"/>
    <property type="project" value="UniProtKB-KW"/>
</dbReference>
<evidence type="ECO:0000256" key="5">
    <source>
        <dbReference type="ARBA" id="ARBA00022771"/>
    </source>
</evidence>
<dbReference type="WBParaSite" id="EgrG_000598400">
    <property type="protein sequence ID" value="EgrG_000598400"/>
    <property type="gene ID" value="EgrG_000598400"/>
</dbReference>
<organism evidence="11">
    <name type="scientific">Echinococcus granulosus</name>
    <name type="common">Hydatid tapeworm</name>
    <dbReference type="NCBI Taxonomy" id="6210"/>
    <lineage>
        <taxon>Eukaryota</taxon>
        <taxon>Metazoa</taxon>
        <taxon>Spiralia</taxon>
        <taxon>Lophotrochozoa</taxon>
        <taxon>Platyhelminthes</taxon>
        <taxon>Cestoda</taxon>
        <taxon>Eucestoda</taxon>
        <taxon>Cyclophyllidea</taxon>
        <taxon>Taeniidae</taxon>
        <taxon>Echinococcus</taxon>
        <taxon>Echinococcus granulosus group</taxon>
    </lineage>
</organism>
<reference evidence="11 12" key="1">
    <citation type="journal article" date="2013" name="Nature">
        <title>The genomes of four tapeworm species reveal adaptations to parasitism.</title>
        <authorList>
            <person name="Tsai I.J."/>
            <person name="Zarowiecki M."/>
            <person name="Holroyd N."/>
            <person name="Garciarrubio A."/>
            <person name="Sanchez-Flores A."/>
            <person name="Brooks K.L."/>
            <person name="Tracey A."/>
            <person name="Bobes R.J."/>
            <person name="Fragoso G."/>
            <person name="Sciutto E."/>
            <person name="Aslett M."/>
            <person name="Beasley H."/>
            <person name="Bennett H.M."/>
            <person name="Cai J."/>
            <person name="Camicia F."/>
            <person name="Clark R."/>
            <person name="Cucher M."/>
            <person name="De Silva N."/>
            <person name="Day T.A."/>
            <person name="Deplazes P."/>
            <person name="Estrada K."/>
            <person name="Fernandez C."/>
            <person name="Holland P.W."/>
            <person name="Hou J."/>
            <person name="Hu S."/>
            <person name="Huckvale T."/>
            <person name="Hung S.S."/>
            <person name="Kamenetzky L."/>
            <person name="Keane J.A."/>
            <person name="Kiss F."/>
            <person name="Koziol U."/>
            <person name="Lambert O."/>
            <person name="Liu K."/>
            <person name="Luo X."/>
            <person name="Luo Y."/>
            <person name="Macchiaroli N."/>
            <person name="Nichol S."/>
            <person name="Paps J."/>
            <person name="Parkinson J."/>
            <person name="Pouchkina-Stantcheva N."/>
            <person name="Riddiford N."/>
            <person name="Rosenzvit M."/>
            <person name="Salinas G."/>
            <person name="Wasmuth J.D."/>
            <person name="Zamanian M."/>
            <person name="Zheng Y."/>
            <person name="Cai X."/>
            <person name="Soberon X."/>
            <person name="Olson P.D."/>
            <person name="Laclette J.P."/>
            <person name="Brehm K."/>
            <person name="Berriman M."/>
            <person name="Garciarrubio A."/>
            <person name="Bobes R.J."/>
            <person name="Fragoso G."/>
            <person name="Sanchez-Flores A."/>
            <person name="Estrada K."/>
            <person name="Cevallos M.A."/>
            <person name="Morett E."/>
            <person name="Gonzalez V."/>
            <person name="Portillo T."/>
            <person name="Ochoa-Leyva A."/>
            <person name="Jose M.V."/>
            <person name="Sciutto E."/>
            <person name="Landa A."/>
            <person name="Jimenez L."/>
            <person name="Valdes V."/>
            <person name="Carrero J.C."/>
            <person name="Larralde C."/>
            <person name="Morales-Montor J."/>
            <person name="Limon-Lason J."/>
            <person name="Soberon X."/>
            <person name="Laclette J.P."/>
        </authorList>
    </citation>
    <scope>NUCLEOTIDE SEQUENCE [LARGE SCALE GENOMIC DNA]</scope>
</reference>
<dbReference type="Gene3D" id="4.10.320.30">
    <property type="match status" value="2"/>
</dbReference>
<protein>
    <submittedName>
        <fullName evidence="11 13">Suppression of tumorigenicity 18 protein</fullName>
    </submittedName>
</protein>
<dbReference type="AlphaFoldDB" id="A0A068WDQ8"/>
<sequence>MEILGSEKYYLLSASDTDLCCSQQDLQRLRERVNPMQSSMTIGHFYRSAFKVPNKLSFSPSGYKQQQLQNDLFWPSSSEDWKSTAPMGEERPCFHGSLNDLQEGPIDLSLSKEKKNNNSSSLCSYQAGELYPEDLTVRTPTSSPPSISVSSVVGPSKMPVTAKAPSARRPGRKLLQCPVPGCDGSSHASGNYASHRSISGCPKADKAIVQAFHVEQKCPTPGCDGSGHVTRNYTSHRSLSGCPRAHVLGIKRQHQILAYRSQQQAQAQAQLSCLSLCRLQALSSLHNKAKPGDTSAQWTPDSMVNADASVAQTTTNDFPPSSESHELGGNEVPKTETLFSTAHLLLNAGANNVASQTFTKQEPMSD</sequence>
<reference evidence="11" key="2">
    <citation type="submission" date="2014-06" db="EMBL/GenBank/DDBJ databases">
        <authorList>
            <person name="Aslett M."/>
        </authorList>
    </citation>
    <scope>NUCLEOTIDE SEQUENCE</scope>
</reference>
<evidence type="ECO:0000256" key="8">
    <source>
        <dbReference type="ARBA" id="ARBA00023163"/>
    </source>
</evidence>
<name>A0A068WDQ8_ECHGR</name>
<evidence type="ECO:0000313" key="13">
    <source>
        <dbReference type="WBParaSite" id="EgrG_000598400"/>
    </source>
</evidence>
<keyword evidence="6" id="KW-0862">Zinc</keyword>
<proteinExistence type="inferred from homology"/>
<dbReference type="PANTHER" id="PTHR10816">
    <property type="entry name" value="MYELIN TRANSCRIPTION FACTOR 1-RELATED"/>
    <property type="match status" value="1"/>
</dbReference>
<evidence type="ECO:0000256" key="6">
    <source>
        <dbReference type="ARBA" id="ARBA00022833"/>
    </source>
</evidence>
<keyword evidence="4" id="KW-0677">Repeat</keyword>
<gene>
    <name evidence="11" type="ORF">EgrG_000598400</name>
</gene>
<dbReference type="InterPro" id="IPR036060">
    <property type="entry name" value="Znf_C2H2C_sf"/>
</dbReference>
<evidence type="ECO:0000256" key="2">
    <source>
        <dbReference type="ARBA" id="ARBA00010194"/>
    </source>
</evidence>
<evidence type="ECO:0000256" key="1">
    <source>
        <dbReference type="ARBA" id="ARBA00004123"/>
    </source>
</evidence>
<accession>A0A068WDQ8</accession>
<reference evidence="13" key="3">
    <citation type="submission" date="2020-10" db="UniProtKB">
        <authorList>
            <consortium name="WormBaseParasite"/>
        </authorList>
    </citation>
    <scope>IDENTIFICATION</scope>
</reference>
<feature type="compositionally biased region" description="Low complexity" evidence="10">
    <location>
        <begin position="137"/>
        <end position="156"/>
    </location>
</feature>
<evidence type="ECO:0000256" key="3">
    <source>
        <dbReference type="ARBA" id="ARBA00022723"/>
    </source>
</evidence>
<evidence type="ECO:0000256" key="4">
    <source>
        <dbReference type="ARBA" id="ARBA00022737"/>
    </source>
</evidence>
<evidence type="ECO:0000313" key="12">
    <source>
        <dbReference type="Proteomes" id="UP000492820"/>
    </source>
</evidence>
<comment type="subcellular location">
    <subcellularLocation>
        <location evidence="1">Nucleus</location>
    </subcellularLocation>
</comment>
<dbReference type="GO" id="GO:0000978">
    <property type="term" value="F:RNA polymerase II cis-regulatory region sequence-specific DNA binding"/>
    <property type="evidence" value="ECO:0007669"/>
    <property type="project" value="TreeGrafter"/>
</dbReference>
<dbReference type="GO" id="GO:0007399">
    <property type="term" value="P:nervous system development"/>
    <property type="evidence" value="ECO:0007669"/>
    <property type="project" value="UniProtKB-KW"/>
</dbReference>
<dbReference type="PROSITE" id="PS51802">
    <property type="entry name" value="ZF_CCHHC"/>
    <property type="match status" value="2"/>
</dbReference>
<keyword evidence="8" id="KW-0804">Transcription</keyword>
<keyword evidence="3" id="KW-0479">Metal-binding</keyword>
<evidence type="ECO:0000313" key="11">
    <source>
        <dbReference type="EMBL" id="CDS18228.1"/>
    </source>
</evidence>
<keyword evidence="9" id="KW-0539">Nucleus</keyword>
<dbReference type="Pfam" id="PF01530">
    <property type="entry name" value="zf-C2HC"/>
    <property type="match status" value="2"/>
</dbReference>
<evidence type="ECO:0000256" key="9">
    <source>
        <dbReference type="ARBA" id="ARBA00023242"/>
    </source>
</evidence>
<feature type="region of interest" description="Disordered" evidence="10">
    <location>
        <begin position="137"/>
        <end position="169"/>
    </location>
</feature>
<keyword evidence="7" id="KW-0805">Transcription regulation</keyword>
<keyword evidence="5" id="KW-0863">Zinc-finger</keyword>
<evidence type="ECO:0000256" key="7">
    <source>
        <dbReference type="ARBA" id="ARBA00023015"/>
    </source>
</evidence>
<dbReference type="Proteomes" id="UP000492820">
    <property type="component" value="Unassembled WGS sequence"/>
</dbReference>
<dbReference type="SUPFAM" id="SSF103637">
    <property type="entry name" value="CCHHC domain"/>
    <property type="match status" value="2"/>
</dbReference>
<dbReference type="EMBL" id="LK028578">
    <property type="protein sequence ID" value="CDS18228.1"/>
    <property type="molecule type" value="Genomic_DNA"/>
</dbReference>
<dbReference type="GO" id="GO:0005634">
    <property type="term" value="C:nucleus"/>
    <property type="evidence" value="ECO:0007669"/>
    <property type="project" value="UniProtKB-SubCell"/>
</dbReference>
<dbReference type="FunFam" id="4.10.320.30:FF:000001">
    <property type="entry name" value="Myelin transcription factor 1-like, a"/>
    <property type="match status" value="2"/>
</dbReference>
<dbReference type="GO" id="GO:0000981">
    <property type="term" value="F:DNA-binding transcription factor activity, RNA polymerase II-specific"/>
    <property type="evidence" value="ECO:0007669"/>
    <property type="project" value="TreeGrafter"/>
</dbReference>